<dbReference type="InterPro" id="IPR010982">
    <property type="entry name" value="Lambda_DNA-bd_dom_sf"/>
</dbReference>
<protein>
    <submittedName>
        <fullName evidence="1">Transcriptional regulator, XRE family</fullName>
    </submittedName>
</protein>
<proteinExistence type="predicted"/>
<dbReference type="AlphaFoldDB" id="A8FW49"/>
<organism evidence="1 2">
    <name type="scientific">Shewanella sediminis (strain HAW-EB3)</name>
    <dbReference type="NCBI Taxonomy" id="425104"/>
    <lineage>
        <taxon>Bacteria</taxon>
        <taxon>Pseudomonadati</taxon>
        <taxon>Pseudomonadota</taxon>
        <taxon>Gammaproteobacteria</taxon>
        <taxon>Alteromonadales</taxon>
        <taxon>Shewanellaceae</taxon>
        <taxon>Shewanella</taxon>
    </lineage>
</organism>
<name>A8FW49_SHESH</name>
<accession>A8FW49</accession>
<keyword evidence="2" id="KW-1185">Reference proteome</keyword>
<dbReference type="Proteomes" id="UP000002015">
    <property type="component" value="Chromosome"/>
</dbReference>
<dbReference type="KEGG" id="sse:Ssed_2463"/>
<reference evidence="1 2" key="1">
    <citation type="submission" date="2007-08" db="EMBL/GenBank/DDBJ databases">
        <title>Complete sequence of Shewanella sediminis HAW-EB3.</title>
        <authorList>
            <consortium name="US DOE Joint Genome Institute"/>
            <person name="Copeland A."/>
            <person name="Lucas S."/>
            <person name="Lapidus A."/>
            <person name="Barry K."/>
            <person name="Glavina del Rio T."/>
            <person name="Dalin E."/>
            <person name="Tice H."/>
            <person name="Pitluck S."/>
            <person name="Chertkov O."/>
            <person name="Brettin T."/>
            <person name="Bruce D."/>
            <person name="Detter J.C."/>
            <person name="Han C."/>
            <person name="Schmutz J."/>
            <person name="Larimer F."/>
            <person name="Land M."/>
            <person name="Hauser L."/>
            <person name="Kyrpides N."/>
            <person name="Kim E."/>
            <person name="Zhao J.-S."/>
            <person name="Richardson P."/>
        </authorList>
    </citation>
    <scope>NUCLEOTIDE SEQUENCE [LARGE SCALE GENOMIC DNA]</scope>
    <source>
        <strain evidence="1 2">HAW-EB3</strain>
    </source>
</reference>
<evidence type="ECO:0000313" key="1">
    <source>
        <dbReference type="EMBL" id="ABV37072.1"/>
    </source>
</evidence>
<evidence type="ECO:0000313" key="2">
    <source>
        <dbReference type="Proteomes" id="UP000002015"/>
    </source>
</evidence>
<dbReference type="GO" id="GO:0003677">
    <property type="term" value="F:DNA binding"/>
    <property type="evidence" value="ECO:0007669"/>
    <property type="project" value="InterPro"/>
</dbReference>
<dbReference type="SUPFAM" id="SSF47413">
    <property type="entry name" value="lambda repressor-like DNA-binding domains"/>
    <property type="match status" value="1"/>
</dbReference>
<dbReference type="HOGENOM" id="CLU_066192_30_2_6"/>
<dbReference type="eggNOG" id="COG1396">
    <property type="taxonomic scope" value="Bacteria"/>
</dbReference>
<gene>
    <name evidence="1" type="ordered locus">Ssed_2463</name>
</gene>
<sequence length="71" mass="8349">MENARREQGLTVRDVGILLDEPFQIVTKIETCQRKLNVYEFVQYCSALKLNPKEGIDLLMYNSDFDTRLHK</sequence>
<dbReference type="Gene3D" id="1.10.260.40">
    <property type="entry name" value="lambda repressor-like DNA-binding domains"/>
    <property type="match status" value="1"/>
</dbReference>
<dbReference type="EMBL" id="CP000821">
    <property type="protein sequence ID" value="ABV37072.1"/>
    <property type="molecule type" value="Genomic_DNA"/>
</dbReference>